<proteinExistence type="predicted"/>
<dbReference type="GO" id="GO:0000288">
    <property type="term" value="P:nuclear-transcribed mRNA catabolic process, deadenylation-dependent decay"/>
    <property type="evidence" value="ECO:0007669"/>
    <property type="project" value="TreeGrafter"/>
</dbReference>
<accession>A0A2V0P008</accession>
<dbReference type="InterPro" id="IPR005135">
    <property type="entry name" value="Endo/exonuclease/phosphatase"/>
</dbReference>
<dbReference type="InParanoid" id="A0A2V0P008"/>
<dbReference type="InterPro" id="IPR050410">
    <property type="entry name" value="CCR4/nocturin_mRNA_transcr"/>
</dbReference>
<dbReference type="GO" id="GO:0005739">
    <property type="term" value="C:mitochondrion"/>
    <property type="evidence" value="ECO:0007669"/>
    <property type="project" value="TreeGrafter"/>
</dbReference>
<dbReference type="Gene3D" id="3.60.10.10">
    <property type="entry name" value="Endonuclease/exonuclease/phosphatase"/>
    <property type="match status" value="1"/>
</dbReference>
<keyword evidence="3" id="KW-1185">Reference proteome</keyword>
<evidence type="ECO:0000313" key="3">
    <source>
        <dbReference type="Proteomes" id="UP000247498"/>
    </source>
</evidence>
<dbReference type="InterPro" id="IPR036691">
    <property type="entry name" value="Endo/exonu/phosph_ase_sf"/>
</dbReference>
<name>A0A2V0P008_9CHLO</name>
<feature type="domain" description="Endonuclease/exonuclease/phosphatase" evidence="1">
    <location>
        <begin position="57"/>
        <end position="347"/>
    </location>
</feature>
<gene>
    <name evidence="2" type="ORF">Rsub_05940</name>
</gene>
<sequence>MGGLQLAVAAAAAAAATAAAAWEWRRRRRDGTWVVVLRGAGASLSTAGLTRDDISVLSWNILADRFAWGMTYCPPEFLAWPHRWGLVARALAAAGADVVCLQEVDAAKLEDLQQWAAGAGYSVVAQDPAGGKPSLCATLFRADRFQLWWADAKRSRAACCALLYCDSTGATQVLYVANCHLEGHPDKGADRLVQMRNTLASASRHASDEGLPPEAVSIVVAGDFNEGPGAGVAHLLGHGYAAIPGGGGKGGGGKGGGKSGGATPLGGSVASLAALAADAPGEATQPFLLQDAYRRSPAPYTRRVPRLASTIDQLWASAHAAVTTLLHAAEPGRDAGGMPHAGAPSDHHPLGVVLRFPPAAAAIV</sequence>
<dbReference type="PANTHER" id="PTHR12121:SF37">
    <property type="entry name" value="2',5'-PHOSPHODIESTERASE 12"/>
    <property type="match status" value="1"/>
</dbReference>
<dbReference type="AlphaFoldDB" id="A0A2V0P008"/>
<protein>
    <recommendedName>
        <fullName evidence="1">Endonuclease/exonuclease/phosphatase domain-containing protein</fullName>
    </recommendedName>
</protein>
<organism evidence="2 3">
    <name type="scientific">Raphidocelis subcapitata</name>
    <dbReference type="NCBI Taxonomy" id="307507"/>
    <lineage>
        <taxon>Eukaryota</taxon>
        <taxon>Viridiplantae</taxon>
        <taxon>Chlorophyta</taxon>
        <taxon>core chlorophytes</taxon>
        <taxon>Chlorophyceae</taxon>
        <taxon>CS clade</taxon>
        <taxon>Sphaeropleales</taxon>
        <taxon>Selenastraceae</taxon>
        <taxon>Raphidocelis</taxon>
    </lineage>
</organism>
<reference evidence="2 3" key="1">
    <citation type="journal article" date="2018" name="Sci. Rep.">
        <title>Raphidocelis subcapitata (=Pseudokirchneriella subcapitata) provides an insight into genome evolution and environmental adaptations in the Sphaeropleales.</title>
        <authorList>
            <person name="Suzuki S."/>
            <person name="Yamaguchi H."/>
            <person name="Nakajima N."/>
            <person name="Kawachi M."/>
        </authorList>
    </citation>
    <scope>NUCLEOTIDE SEQUENCE [LARGE SCALE GENOMIC DNA]</scope>
    <source>
        <strain evidence="2 3">NIES-35</strain>
    </source>
</reference>
<dbReference type="OrthoDB" id="2866996at2759"/>
<dbReference type="STRING" id="307507.A0A2V0P008"/>
<dbReference type="Pfam" id="PF03372">
    <property type="entry name" value="Exo_endo_phos"/>
    <property type="match status" value="1"/>
</dbReference>
<dbReference type="EMBL" id="BDRX01000038">
    <property type="protein sequence ID" value="GBF93208.1"/>
    <property type="molecule type" value="Genomic_DNA"/>
</dbReference>
<evidence type="ECO:0000313" key="2">
    <source>
        <dbReference type="EMBL" id="GBF93208.1"/>
    </source>
</evidence>
<dbReference type="SUPFAM" id="SSF56219">
    <property type="entry name" value="DNase I-like"/>
    <property type="match status" value="1"/>
</dbReference>
<dbReference type="GO" id="GO:0000175">
    <property type="term" value="F:3'-5'-RNA exonuclease activity"/>
    <property type="evidence" value="ECO:0007669"/>
    <property type="project" value="TreeGrafter"/>
</dbReference>
<evidence type="ECO:0000259" key="1">
    <source>
        <dbReference type="Pfam" id="PF03372"/>
    </source>
</evidence>
<comment type="caution">
    <text evidence="2">The sequence shown here is derived from an EMBL/GenBank/DDBJ whole genome shotgun (WGS) entry which is preliminary data.</text>
</comment>
<dbReference type="PANTHER" id="PTHR12121">
    <property type="entry name" value="CARBON CATABOLITE REPRESSOR PROTEIN 4"/>
    <property type="match status" value="1"/>
</dbReference>
<dbReference type="Proteomes" id="UP000247498">
    <property type="component" value="Unassembled WGS sequence"/>
</dbReference>